<dbReference type="RefSeq" id="WP_377374693.1">
    <property type="nucleotide sequence ID" value="NZ_JBHSSW010000003.1"/>
</dbReference>
<evidence type="ECO:0000259" key="3">
    <source>
        <dbReference type="Pfam" id="PF01433"/>
    </source>
</evidence>
<evidence type="ECO:0000256" key="1">
    <source>
        <dbReference type="SAM" id="MobiDB-lite"/>
    </source>
</evidence>
<dbReference type="InterPro" id="IPR027268">
    <property type="entry name" value="Peptidase_M4/M1_CTD_sf"/>
</dbReference>
<keyword evidence="4" id="KW-0378">Hydrolase</keyword>
<dbReference type="SUPFAM" id="SSF55486">
    <property type="entry name" value="Metalloproteases ('zincins'), catalytic domain"/>
    <property type="match status" value="1"/>
</dbReference>
<feature type="signal peptide" evidence="2">
    <location>
        <begin position="1"/>
        <end position="20"/>
    </location>
</feature>
<dbReference type="EC" id="3.4.11.-" evidence="4"/>
<feature type="region of interest" description="Disordered" evidence="1">
    <location>
        <begin position="803"/>
        <end position="844"/>
    </location>
</feature>
<keyword evidence="4" id="KW-0031">Aminopeptidase</keyword>
<keyword evidence="4" id="KW-0645">Protease</keyword>
<dbReference type="GO" id="GO:0004177">
    <property type="term" value="F:aminopeptidase activity"/>
    <property type="evidence" value="ECO:0007669"/>
    <property type="project" value="UniProtKB-KW"/>
</dbReference>
<accession>A0ABW1S6I6</accession>
<evidence type="ECO:0000256" key="2">
    <source>
        <dbReference type="SAM" id="SignalP"/>
    </source>
</evidence>
<evidence type="ECO:0000313" key="5">
    <source>
        <dbReference type="Proteomes" id="UP001596303"/>
    </source>
</evidence>
<keyword evidence="5" id="KW-1185">Reference proteome</keyword>
<feature type="compositionally biased region" description="Acidic residues" evidence="1">
    <location>
        <begin position="808"/>
        <end position="827"/>
    </location>
</feature>
<comment type="caution">
    <text evidence="4">The sequence shown here is derived from an EMBL/GenBank/DDBJ whole genome shotgun (WGS) entry which is preliminary data.</text>
</comment>
<keyword evidence="2" id="KW-0732">Signal</keyword>
<dbReference type="Gene3D" id="1.10.390.10">
    <property type="entry name" value="Neutral Protease Domain 2"/>
    <property type="match status" value="1"/>
</dbReference>
<dbReference type="CDD" id="cd09604">
    <property type="entry name" value="M1_APN_like"/>
    <property type="match status" value="1"/>
</dbReference>
<proteinExistence type="predicted"/>
<gene>
    <name evidence="4" type="ORF">ACFQDM_01860</name>
</gene>
<dbReference type="PANTHER" id="PTHR11533:SF174">
    <property type="entry name" value="PUROMYCIN-SENSITIVE AMINOPEPTIDASE-RELATED"/>
    <property type="match status" value="1"/>
</dbReference>
<feature type="chain" id="PRO_5046872097" evidence="2">
    <location>
        <begin position="21"/>
        <end position="844"/>
    </location>
</feature>
<feature type="domain" description="Peptidase M1 membrane alanine aminopeptidase" evidence="3">
    <location>
        <begin position="389"/>
        <end position="591"/>
    </location>
</feature>
<protein>
    <submittedName>
        <fullName evidence="4">M1 family metallopeptidase</fullName>
        <ecNumber evidence="4">3.4.11.-</ecNumber>
    </submittedName>
</protein>
<sequence>MSKWLSALLATLLFTGLASAQGIQQTKGNFQDKFRQLEEVLPTPNVYRNASGAPGYAYWQQEADYVIDVELDETARRLSATETITYKNNSPDSLRFLWMQLDQNIFRKDSMKEMATDFGGIGRRGPSTSAPGSGEPARLSLGELRRQQSMDDNAYGYDIQAVTDASGNPLPYTIVGTMMRIDLPRALKPDTSLKFTVDYAYNIVEEDAVSARSGYEHFPDDEREGGNDIFLLAQWFPRMVVYSDYEGWHNKEFLGRGEFTLEFGDYDVSITVPNDHIVAATGTLSNAGQVLTATQRQRLADARDAETPLYVVTPEEALAAESGDPSGMKTWRFKAENVRDFAWASSRKFMWDAQGHHQPGAENETVMAMSFWPKEGGELWEKYSTASVVHTMKVYSRFSFDYPYPTAQSVNGPVGGMEYPMITFNGPRTDLQDDGTRTYTFSEKEFLIGVVIHEIGHIYFPMTVNSDERQWTWMDEGLNSFLDSVAGYEWDPDIHWNRSLPRDLISYMTSSNQVPIMTQSDSVLNLGPNAYGKPSAALHLLRDTILGRELFDFAFKEYAQRWKFKRPTPADFFRTMEEASGVDLDWFWRGWFYTTDHVDISLDRVYKLRLDTEDPDIDFERRRQEDADKPQKIGVMLNEQQGIEPWVDRFPEITDFYDENDIYTVTNKERNKFKSFLDDLEDWERTAFERAVEEDKNYYVLEFSNIGGLVMPIILGLEFTDGSTERVYIPAEIWRRNAHNVRKLLVYDKEKELKQVVVDPNWETGDADIDNNAFPRQFIASRVEAYKSNPSFSFKRRDIMQDIKTELDTDEEEETAEGDAEAGDDIPETAAEAEIPAVEPSASE</sequence>
<reference evidence="5" key="1">
    <citation type="journal article" date="2019" name="Int. J. Syst. Evol. Microbiol.">
        <title>The Global Catalogue of Microorganisms (GCM) 10K type strain sequencing project: providing services to taxonomists for standard genome sequencing and annotation.</title>
        <authorList>
            <consortium name="The Broad Institute Genomics Platform"/>
            <consortium name="The Broad Institute Genome Sequencing Center for Infectious Disease"/>
            <person name="Wu L."/>
            <person name="Ma J."/>
        </authorList>
    </citation>
    <scope>NUCLEOTIDE SEQUENCE [LARGE SCALE GENOMIC DNA]</scope>
    <source>
        <strain evidence="5">CGMCC-1.15741</strain>
    </source>
</reference>
<dbReference type="InterPro" id="IPR050344">
    <property type="entry name" value="Peptidase_M1_aminopeptidases"/>
</dbReference>
<feature type="compositionally biased region" description="Low complexity" evidence="1">
    <location>
        <begin position="828"/>
        <end position="844"/>
    </location>
</feature>
<dbReference type="EMBL" id="JBHSSW010000003">
    <property type="protein sequence ID" value="MFC6196803.1"/>
    <property type="molecule type" value="Genomic_DNA"/>
</dbReference>
<dbReference type="PANTHER" id="PTHR11533">
    <property type="entry name" value="PROTEASE M1 ZINC METALLOPROTEASE"/>
    <property type="match status" value="1"/>
</dbReference>
<name>A0ABW1S6I6_9PROT</name>
<evidence type="ECO:0000313" key="4">
    <source>
        <dbReference type="EMBL" id="MFC6196803.1"/>
    </source>
</evidence>
<organism evidence="4 5">
    <name type="scientific">Ponticaulis profundi</name>
    <dbReference type="NCBI Taxonomy" id="2665222"/>
    <lineage>
        <taxon>Bacteria</taxon>
        <taxon>Pseudomonadati</taxon>
        <taxon>Pseudomonadota</taxon>
        <taxon>Alphaproteobacteria</taxon>
        <taxon>Hyphomonadales</taxon>
        <taxon>Hyphomonadaceae</taxon>
        <taxon>Ponticaulis</taxon>
    </lineage>
</organism>
<dbReference type="InterPro" id="IPR014782">
    <property type="entry name" value="Peptidase_M1_dom"/>
</dbReference>
<dbReference type="Pfam" id="PF01433">
    <property type="entry name" value="Peptidase_M1"/>
    <property type="match status" value="1"/>
</dbReference>
<dbReference type="Proteomes" id="UP001596303">
    <property type="component" value="Unassembled WGS sequence"/>
</dbReference>